<dbReference type="Gene3D" id="1.10.3090.10">
    <property type="entry name" value="cca-adding enzyme, domain 2"/>
    <property type="match status" value="1"/>
</dbReference>
<comment type="activity regulation">
    <text evidence="6">Uridylyltransferase (UTase) activity is inhibited by glutamine, while glutamine activates uridylyl-removing (UR) activity.</text>
</comment>
<comment type="cofactor">
    <cofactor evidence="6">
        <name>Mg(2+)</name>
        <dbReference type="ChEBI" id="CHEBI:18420"/>
    </cofactor>
</comment>
<dbReference type="CDD" id="cd05401">
    <property type="entry name" value="NT_GlnE_GlnD_like"/>
    <property type="match status" value="1"/>
</dbReference>
<keyword evidence="3 6" id="KW-0378">Hydrolase</keyword>
<dbReference type="Pfam" id="PF01966">
    <property type="entry name" value="HD"/>
    <property type="match status" value="1"/>
</dbReference>
<comment type="domain">
    <text evidence="6">Has four distinct domains: an N-terminal nucleotidyltransferase (NT) domain responsible for UTase activity, a central HD domain that encodes UR activity, and two C-terminal ACT domains that seem to have a role in glutamine sensing.</text>
</comment>
<dbReference type="GO" id="GO:0006808">
    <property type="term" value="P:regulation of nitrogen utilization"/>
    <property type="evidence" value="ECO:0007669"/>
    <property type="project" value="UniProtKB-UniRule"/>
</dbReference>
<comment type="function">
    <text evidence="6">Modifies, by uridylylation and deuridylylation, the PII regulatory proteins (GlnB and homologs), in response to the nitrogen status of the cell that GlnD senses through the glutamine level. Under low glutamine levels, catalyzes the conversion of the PII proteins and UTP to PII-UMP and PPi, while under higher glutamine levels, GlnD hydrolyzes PII-UMP to PII and UMP (deuridylylation). Thus, controls uridylylation state and activity of the PII proteins, and plays an important role in the regulation of nitrogen metabolism.</text>
</comment>
<keyword evidence="1 6" id="KW-0808">Transferase</keyword>
<feature type="domain" description="ACT" evidence="7">
    <location>
        <begin position="807"/>
        <end position="879"/>
    </location>
</feature>
<comment type="caution">
    <text evidence="9">The sequence shown here is derived from an EMBL/GenBank/DDBJ whole genome shotgun (WGS) entry which is preliminary data.</text>
</comment>
<dbReference type="OrthoDB" id="9758038at2"/>
<comment type="catalytic activity">
    <reaction evidence="6">
        <text>[protein-PII]-uridylyl-L-tyrosine + H2O = [protein-PII]-L-tyrosine + UMP + H(+)</text>
        <dbReference type="Rhea" id="RHEA:48600"/>
        <dbReference type="Rhea" id="RHEA-COMP:12147"/>
        <dbReference type="Rhea" id="RHEA-COMP:12148"/>
        <dbReference type="ChEBI" id="CHEBI:15377"/>
        <dbReference type="ChEBI" id="CHEBI:15378"/>
        <dbReference type="ChEBI" id="CHEBI:46858"/>
        <dbReference type="ChEBI" id="CHEBI:57865"/>
        <dbReference type="ChEBI" id="CHEBI:90602"/>
    </reaction>
</comment>
<dbReference type="Gene3D" id="3.30.460.10">
    <property type="entry name" value="Beta Polymerase, domain 2"/>
    <property type="match status" value="1"/>
</dbReference>
<dbReference type="CDD" id="cd04900">
    <property type="entry name" value="ACT_UUR-like_1"/>
    <property type="match status" value="1"/>
</dbReference>
<dbReference type="PROSITE" id="PS51831">
    <property type="entry name" value="HD"/>
    <property type="match status" value="1"/>
</dbReference>
<protein>
    <recommendedName>
        <fullName evidence="6">Bifunctional uridylyltransferase/uridylyl-removing enzyme</fullName>
        <shortName evidence="6">UTase/UR</shortName>
    </recommendedName>
    <alternativeName>
        <fullName evidence="6">Bifunctional [protein-PII] modification enzyme</fullName>
    </alternativeName>
    <alternativeName>
        <fullName evidence="6">Bifunctional nitrogen sensor protein</fullName>
    </alternativeName>
    <domain>
        <recommendedName>
            <fullName evidence="6">[Protein-PII] uridylyltransferase</fullName>
            <shortName evidence="6">PII uridylyltransferase</shortName>
            <shortName evidence="6">UTase</shortName>
            <ecNumber evidence="6">2.7.7.59</ecNumber>
        </recommendedName>
    </domain>
    <domain>
        <recommendedName>
            <fullName evidence="6">[Protein-PII]-UMP uridylyl-removing enzyme</fullName>
            <shortName evidence="6">UR</shortName>
            <ecNumber evidence="6">3.1.4.-</ecNumber>
        </recommendedName>
    </domain>
</protein>
<keyword evidence="10" id="KW-1185">Reference proteome</keyword>
<comment type="similarity">
    <text evidence="6">Belongs to the GlnD family.</text>
</comment>
<dbReference type="SUPFAM" id="SSF81301">
    <property type="entry name" value="Nucleotidyltransferase"/>
    <property type="match status" value="1"/>
</dbReference>
<comment type="caution">
    <text evidence="6">Lacks conserved residue(s) required for the propagation of feature annotation.</text>
</comment>
<dbReference type="InterPro" id="IPR043519">
    <property type="entry name" value="NT_sf"/>
</dbReference>
<evidence type="ECO:0000256" key="2">
    <source>
        <dbReference type="ARBA" id="ARBA00022695"/>
    </source>
</evidence>
<dbReference type="PROSITE" id="PS51671">
    <property type="entry name" value="ACT"/>
    <property type="match status" value="2"/>
</dbReference>
<dbReference type="InterPro" id="IPR045865">
    <property type="entry name" value="ACT-like_dom_sf"/>
</dbReference>
<dbReference type="RefSeq" id="WP_130418129.1">
    <property type="nucleotide sequence ID" value="NZ_SHKW01000001.1"/>
</dbReference>
<feature type="domain" description="ACT" evidence="7">
    <location>
        <begin position="696"/>
        <end position="777"/>
    </location>
</feature>
<dbReference type="NCBIfam" id="TIGR01693">
    <property type="entry name" value="UTase_glnD"/>
    <property type="match status" value="1"/>
</dbReference>
<dbReference type="Pfam" id="PF03445">
    <property type="entry name" value="DUF294"/>
    <property type="match status" value="1"/>
</dbReference>
<comment type="catalytic activity">
    <reaction evidence="6">
        <text>[protein-PII]-L-tyrosine + UTP = [protein-PII]-uridylyl-L-tyrosine + diphosphate</text>
        <dbReference type="Rhea" id="RHEA:13673"/>
        <dbReference type="Rhea" id="RHEA-COMP:12147"/>
        <dbReference type="Rhea" id="RHEA-COMP:12148"/>
        <dbReference type="ChEBI" id="CHEBI:33019"/>
        <dbReference type="ChEBI" id="CHEBI:46398"/>
        <dbReference type="ChEBI" id="CHEBI:46858"/>
        <dbReference type="ChEBI" id="CHEBI:90602"/>
        <dbReference type="EC" id="2.7.7.59"/>
    </reaction>
</comment>
<feature type="region of interest" description="Uridylyltransferase" evidence="6">
    <location>
        <begin position="1"/>
        <end position="327"/>
    </location>
</feature>
<evidence type="ECO:0000259" key="7">
    <source>
        <dbReference type="PROSITE" id="PS51671"/>
    </source>
</evidence>
<keyword evidence="2 6" id="KW-0548">Nucleotidyltransferase</keyword>
<keyword evidence="4 6" id="KW-0460">Magnesium</keyword>
<dbReference type="PANTHER" id="PTHR47320:SF1">
    <property type="entry name" value="BIFUNCTIONAL URIDYLYLTRANSFERASE_URIDYLYL-REMOVING ENZYME"/>
    <property type="match status" value="1"/>
</dbReference>
<dbReference type="InterPro" id="IPR010043">
    <property type="entry name" value="UTase/UR"/>
</dbReference>
<evidence type="ECO:0000259" key="8">
    <source>
        <dbReference type="PROSITE" id="PS51831"/>
    </source>
</evidence>
<dbReference type="EC" id="3.1.4.-" evidence="6"/>
<accession>A0A4Q7YR86</accession>
<dbReference type="InterPro" id="IPR005105">
    <property type="entry name" value="GlnD_Uridyltrans_N"/>
</dbReference>
<dbReference type="AlphaFoldDB" id="A0A4Q7YR86"/>
<name>A0A4Q7YR86_9BACT</name>
<dbReference type="Proteomes" id="UP000292958">
    <property type="component" value="Unassembled WGS sequence"/>
</dbReference>
<evidence type="ECO:0000256" key="3">
    <source>
        <dbReference type="ARBA" id="ARBA00022801"/>
    </source>
</evidence>
<dbReference type="EC" id="2.7.7.59" evidence="6"/>
<dbReference type="InterPro" id="IPR006674">
    <property type="entry name" value="HD_domain"/>
</dbReference>
<evidence type="ECO:0000256" key="1">
    <source>
        <dbReference type="ARBA" id="ARBA00022679"/>
    </source>
</evidence>
<dbReference type="InterPro" id="IPR013546">
    <property type="entry name" value="PII_UdlTrfase/GS_AdlTrfase"/>
</dbReference>
<feature type="domain" description="HD" evidence="8">
    <location>
        <begin position="460"/>
        <end position="582"/>
    </location>
</feature>
<proteinExistence type="inferred from homology"/>
<dbReference type="SUPFAM" id="SSF81891">
    <property type="entry name" value="Poly A polymerase C-terminal region-like"/>
    <property type="match status" value="1"/>
</dbReference>
<organism evidence="9 10">
    <name type="scientific">Edaphobacter modestus</name>
    <dbReference type="NCBI Taxonomy" id="388466"/>
    <lineage>
        <taxon>Bacteria</taxon>
        <taxon>Pseudomonadati</taxon>
        <taxon>Acidobacteriota</taxon>
        <taxon>Terriglobia</taxon>
        <taxon>Terriglobales</taxon>
        <taxon>Acidobacteriaceae</taxon>
        <taxon>Edaphobacter</taxon>
    </lineage>
</organism>
<dbReference type="SUPFAM" id="SSF55021">
    <property type="entry name" value="ACT-like"/>
    <property type="match status" value="2"/>
</dbReference>
<evidence type="ECO:0000256" key="6">
    <source>
        <dbReference type="HAMAP-Rule" id="MF_00277"/>
    </source>
</evidence>
<dbReference type="PANTHER" id="PTHR47320">
    <property type="entry name" value="BIFUNCTIONAL URIDYLYLTRANSFERASE/URIDYLYL-REMOVING ENZYME"/>
    <property type="match status" value="1"/>
</dbReference>
<dbReference type="Pfam" id="PF08335">
    <property type="entry name" value="GlnD_UR_UTase"/>
    <property type="match status" value="1"/>
</dbReference>
<sequence>MQASESTGNERRNLYQRRMFEIRGAFEAGASGLATLAARTSAVDELTCSLWQEALEQNPRLAGGVALLAIGGYGRRELFPHSDVDLLFLLDAKASEKDLKESIRRISQEMWDCGIRVAQTIRRLPECERFSPDNAEFTLALLDHRLLIGDAGLYARLSRDTLPKLVERDRNAVVDRLLELTRERHTKYGSTLFHLEPNIKDCPGGLRDVHVCGWLAILDGASGHSASSAAEDNGFRQAVEFLHLLRCFLHYRHERDDNTLDWQAQDAAAAMSTGLNGDRGSPVDAAYWMRIYFRHARSIERALKRGIEDLPARKQSRKIMLKRPRAAESFGEFRIERGQLILRSAVALGSRAEDPAHNPEVVLEVFAAMARSGCTLDRETEERLSHALGPISASLEEGPALWSRLKDILVGPYAGHALRAMHALGILELLVPEFHGIDALVIRDAYHRYTVDEHTFVLIDTLHSLENSPVATRLEWGSHAEWASRFGALLRELPHPALLYLMALLHDTGKGRSTGDHAEESARMARALLARLELDSYESDLVTGLIANHLEMSSTLRRDIFDAETVRAFAGKVQTPELLRMLTLFTYADINAVHPDALTPWKAENLWRLYIATANYLDRSVDDDRVGAQEAQELVDRVSALIPDRRASVAEFLEGFPERYVLTRSAEQIRTHFSMAERLSEDRVQLDFRYSPAVSELTVVTPDRALLFANMTGALSAWGMNIVTADAFSNRKGIVVDSFRFTDTFRTLEMNSSEHDRFVKSIYDVMTGAVPVEKLLSGRRRGRRKAPKVAVQPRVEFNDEASSHSTLVEVVAQDLPGLLRALSLTLAAHGHNIEVALVDTEGETAIDVFYLTHEGAKLEKQQQRSLRSALLHAMEENAR</sequence>
<evidence type="ECO:0000313" key="9">
    <source>
        <dbReference type="EMBL" id="RZU39998.1"/>
    </source>
</evidence>
<dbReference type="SUPFAM" id="SSF81593">
    <property type="entry name" value="Nucleotidyltransferase substrate binding subunit/domain"/>
    <property type="match status" value="1"/>
</dbReference>
<dbReference type="GO" id="GO:0008773">
    <property type="term" value="F:[protein-PII] uridylyltransferase activity"/>
    <property type="evidence" value="ECO:0007669"/>
    <property type="project" value="UniProtKB-UniRule"/>
</dbReference>
<gene>
    <name evidence="6" type="primary">glnD</name>
    <name evidence="9" type="ORF">BDD14_1411</name>
</gene>
<dbReference type="PIRSF" id="PIRSF006288">
    <property type="entry name" value="PII_uridyltransf"/>
    <property type="match status" value="1"/>
</dbReference>
<dbReference type="InterPro" id="IPR002912">
    <property type="entry name" value="ACT_dom"/>
</dbReference>
<evidence type="ECO:0000256" key="5">
    <source>
        <dbReference type="ARBA" id="ARBA00023268"/>
    </source>
</evidence>
<evidence type="ECO:0000256" key="4">
    <source>
        <dbReference type="ARBA" id="ARBA00022842"/>
    </source>
</evidence>
<dbReference type="GO" id="GO:0008081">
    <property type="term" value="F:phosphoric diester hydrolase activity"/>
    <property type="evidence" value="ECO:0007669"/>
    <property type="project" value="UniProtKB-UniRule"/>
</dbReference>
<keyword evidence="5 6" id="KW-0511">Multifunctional enzyme</keyword>
<dbReference type="EMBL" id="SHKW01000001">
    <property type="protein sequence ID" value="RZU39998.1"/>
    <property type="molecule type" value="Genomic_DNA"/>
</dbReference>
<reference evidence="9 10" key="1">
    <citation type="submission" date="2019-02" db="EMBL/GenBank/DDBJ databases">
        <title>Genomic Encyclopedia of Archaeal and Bacterial Type Strains, Phase II (KMG-II): from individual species to whole genera.</title>
        <authorList>
            <person name="Goeker M."/>
        </authorList>
    </citation>
    <scope>NUCLEOTIDE SEQUENCE [LARGE SCALE GENOMIC DNA]</scope>
    <source>
        <strain evidence="9 10">DSM 18101</strain>
    </source>
</reference>
<evidence type="ECO:0000313" key="10">
    <source>
        <dbReference type="Proteomes" id="UP000292958"/>
    </source>
</evidence>
<dbReference type="HAMAP" id="MF_00277">
    <property type="entry name" value="PII_uridylyl_transf"/>
    <property type="match status" value="1"/>
</dbReference>